<evidence type="ECO:0000259" key="8">
    <source>
        <dbReference type="PROSITE" id="PS50202"/>
    </source>
</evidence>
<evidence type="ECO:0000313" key="9">
    <source>
        <dbReference type="EMBL" id="KAF7726261.1"/>
    </source>
</evidence>
<evidence type="ECO:0000256" key="4">
    <source>
        <dbReference type="ARBA" id="ARBA00022989"/>
    </source>
</evidence>
<keyword evidence="4 7" id="KW-1133">Transmembrane helix</keyword>
<feature type="domain" description="MSP" evidence="8">
    <location>
        <begin position="2"/>
        <end position="126"/>
    </location>
</feature>
<evidence type="ECO:0000256" key="6">
    <source>
        <dbReference type="SAM" id="Coils"/>
    </source>
</evidence>
<comment type="caution">
    <text evidence="9">The sequence shown here is derived from an EMBL/GenBank/DDBJ whole genome shotgun (WGS) entry which is preliminary data.</text>
</comment>
<dbReference type="PANTHER" id="PTHR10809">
    <property type="entry name" value="VESICLE-ASSOCIATED MEMBRANE PROTEIN-ASSOCIATED PROTEIN"/>
    <property type="match status" value="1"/>
</dbReference>
<dbReference type="PANTHER" id="PTHR10809:SF6">
    <property type="entry name" value="AT11025P-RELATED"/>
    <property type="match status" value="1"/>
</dbReference>
<gene>
    <name evidence="9" type="primary">SCS2_3</name>
    <name evidence="9" type="ORF">EC973_008971</name>
</gene>
<keyword evidence="5 7" id="KW-0472">Membrane</keyword>
<dbReference type="Gene3D" id="2.60.40.10">
    <property type="entry name" value="Immunoglobulins"/>
    <property type="match status" value="1"/>
</dbReference>
<feature type="coiled-coil region" evidence="6">
    <location>
        <begin position="183"/>
        <end position="224"/>
    </location>
</feature>
<feature type="transmembrane region" description="Helical" evidence="7">
    <location>
        <begin position="258"/>
        <end position="277"/>
    </location>
</feature>
<proteinExistence type="inferred from homology"/>
<dbReference type="Proteomes" id="UP000605846">
    <property type="component" value="Unassembled WGS sequence"/>
</dbReference>
<dbReference type="GO" id="GO:0061817">
    <property type="term" value="P:endoplasmic reticulum-plasma membrane tethering"/>
    <property type="evidence" value="ECO:0007669"/>
    <property type="project" value="TreeGrafter"/>
</dbReference>
<accession>A0A8H7BRV9</accession>
<keyword evidence="10" id="KW-1185">Reference proteome</keyword>
<evidence type="ECO:0000256" key="7">
    <source>
        <dbReference type="SAM" id="Phobius"/>
    </source>
</evidence>
<evidence type="ECO:0000256" key="3">
    <source>
        <dbReference type="ARBA" id="ARBA00022692"/>
    </source>
</evidence>
<dbReference type="GO" id="GO:0090158">
    <property type="term" value="P:endoplasmic reticulum membrane organization"/>
    <property type="evidence" value="ECO:0007669"/>
    <property type="project" value="TreeGrafter"/>
</dbReference>
<reference evidence="9" key="1">
    <citation type="submission" date="2020-01" db="EMBL/GenBank/DDBJ databases">
        <title>Genome Sequencing of Three Apophysomyces-Like Fungal Strains Confirms a Novel Fungal Genus in the Mucoromycota with divergent Burkholderia-like Endosymbiotic Bacteria.</title>
        <authorList>
            <person name="Stajich J.E."/>
            <person name="Macias A.M."/>
            <person name="Carter-House D."/>
            <person name="Lovett B."/>
            <person name="Kasson L.R."/>
            <person name="Berry K."/>
            <person name="Grigoriev I."/>
            <person name="Chang Y."/>
            <person name="Spatafora J."/>
            <person name="Kasson M.T."/>
        </authorList>
    </citation>
    <scope>NUCLEOTIDE SEQUENCE</scope>
    <source>
        <strain evidence="9">NRRL A-21654</strain>
    </source>
</reference>
<evidence type="ECO:0000256" key="1">
    <source>
        <dbReference type="ARBA" id="ARBA00004211"/>
    </source>
</evidence>
<dbReference type="AlphaFoldDB" id="A0A8H7BRV9"/>
<evidence type="ECO:0000313" key="10">
    <source>
        <dbReference type="Proteomes" id="UP000605846"/>
    </source>
</evidence>
<dbReference type="GO" id="GO:0005789">
    <property type="term" value="C:endoplasmic reticulum membrane"/>
    <property type="evidence" value="ECO:0007669"/>
    <property type="project" value="InterPro"/>
</dbReference>
<dbReference type="InterPro" id="IPR008962">
    <property type="entry name" value="PapD-like_sf"/>
</dbReference>
<sequence>MASVLQPSDQLTFYRPFDEHTQEILIVKNPGAEHLAFKIKTTAPKQYCVRPNAGRIEPHSEVQVQIILQPFKNPLPEDYKCKDKFLVQTAAIKPTYPDLAVGDLWTYIDTEDKRSVQQHKLRCVFMPPKTSAAAPVAEASNILHGIARRKGRWAPVVEMVETIEATQTTPELVAAVSEQSPTIVQQEEETNEIKKKLSEAHATIGQLQRQLEQTQNNLRMRQNATQSVANNLSRTVQPSDAVHQHLTDLEKPQATEGYPPQIVLLVAVLVFIITYLFF</sequence>
<dbReference type="PROSITE" id="PS50202">
    <property type="entry name" value="MSP"/>
    <property type="match status" value="1"/>
</dbReference>
<evidence type="ECO:0000256" key="2">
    <source>
        <dbReference type="ARBA" id="ARBA00008932"/>
    </source>
</evidence>
<protein>
    <submittedName>
        <fullName evidence="9">Phosphatidylinositol-binding protein scs2</fullName>
    </submittedName>
</protein>
<comment type="subcellular location">
    <subcellularLocation>
        <location evidence="1">Membrane</location>
        <topology evidence="1">Single-pass type IV membrane protein</topology>
    </subcellularLocation>
</comment>
<organism evidence="9 10">
    <name type="scientific">Apophysomyces ossiformis</name>
    <dbReference type="NCBI Taxonomy" id="679940"/>
    <lineage>
        <taxon>Eukaryota</taxon>
        <taxon>Fungi</taxon>
        <taxon>Fungi incertae sedis</taxon>
        <taxon>Mucoromycota</taxon>
        <taxon>Mucoromycotina</taxon>
        <taxon>Mucoromycetes</taxon>
        <taxon>Mucorales</taxon>
        <taxon>Mucorineae</taxon>
        <taxon>Mucoraceae</taxon>
        <taxon>Apophysomyces</taxon>
    </lineage>
</organism>
<dbReference type="EMBL" id="JABAYA010000081">
    <property type="protein sequence ID" value="KAF7726261.1"/>
    <property type="molecule type" value="Genomic_DNA"/>
</dbReference>
<dbReference type="GO" id="GO:0033149">
    <property type="term" value="F:FFAT motif binding"/>
    <property type="evidence" value="ECO:0007669"/>
    <property type="project" value="TreeGrafter"/>
</dbReference>
<name>A0A8H7BRV9_9FUNG</name>
<dbReference type="PIRSF" id="PIRSF019693">
    <property type="entry name" value="VAMP-associated"/>
    <property type="match status" value="1"/>
</dbReference>
<comment type="similarity">
    <text evidence="2">Belongs to the VAMP-associated protein (VAP) (TC 9.B.17) family.</text>
</comment>
<dbReference type="GO" id="GO:0005886">
    <property type="term" value="C:plasma membrane"/>
    <property type="evidence" value="ECO:0007669"/>
    <property type="project" value="TreeGrafter"/>
</dbReference>
<dbReference type="OrthoDB" id="264603at2759"/>
<evidence type="ECO:0000256" key="5">
    <source>
        <dbReference type="ARBA" id="ARBA00023136"/>
    </source>
</evidence>
<dbReference type="SUPFAM" id="SSF49354">
    <property type="entry name" value="PapD-like"/>
    <property type="match status" value="1"/>
</dbReference>
<dbReference type="InterPro" id="IPR016763">
    <property type="entry name" value="VAP"/>
</dbReference>
<keyword evidence="3 7" id="KW-0812">Transmembrane</keyword>
<keyword evidence="6" id="KW-0175">Coiled coil</keyword>
<dbReference type="Pfam" id="PF00635">
    <property type="entry name" value="Motile_Sperm"/>
    <property type="match status" value="1"/>
</dbReference>
<dbReference type="InterPro" id="IPR013783">
    <property type="entry name" value="Ig-like_fold"/>
</dbReference>
<dbReference type="InterPro" id="IPR000535">
    <property type="entry name" value="MSP_dom"/>
</dbReference>